<proteinExistence type="predicted"/>
<gene>
    <name evidence="1" type="ORF">kustd1713</name>
</gene>
<dbReference type="Gene3D" id="2.60.40.1120">
    <property type="entry name" value="Carboxypeptidase-like, regulatory domain"/>
    <property type="match status" value="1"/>
</dbReference>
<dbReference type="Pfam" id="PF13620">
    <property type="entry name" value="CarboxypepD_reg"/>
    <property type="match status" value="1"/>
</dbReference>
<reference evidence="1" key="2">
    <citation type="submission" date="2006-01" db="EMBL/GenBank/DDBJ databases">
        <authorList>
            <person name="Genoscope"/>
        </authorList>
    </citation>
    <scope>NUCLEOTIDE SEQUENCE</scope>
</reference>
<accession>Q1PZE4</accession>
<protein>
    <recommendedName>
        <fullName evidence="2">Rhamnogalacturonan lyase domain-containing protein</fullName>
    </recommendedName>
</protein>
<organism evidence="1">
    <name type="scientific">Kuenenia stuttgartiensis</name>
    <dbReference type="NCBI Taxonomy" id="174633"/>
    <lineage>
        <taxon>Bacteria</taxon>
        <taxon>Pseudomonadati</taxon>
        <taxon>Planctomycetota</taxon>
        <taxon>Candidatus Brocadiia</taxon>
        <taxon>Candidatus Brocadiales</taxon>
        <taxon>Candidatus Brocadiaceae</taxon>
        <taxon>Candidatus Kuenenia</taxon>
    </lineage>
</organism>
<dbReference type="Gene3D" id="2.60.40.420">
    <property type="entry name" value="Cupredoxins - blue copper proteins"/>
    <property type="match status" value="1"/>
</dbReference>
<dbReference type="SUPFAM" id="SSF49452">
    <property type="entry name" value="Starch-binding domain-like"/>
    <property type="match status" value="1"/>
</dbReference>
<dbReference type="SUPFAM" id="SSF49503">
    <property type="entry name" value="Cupredoxins"/>
    <property type="match status" value="1"/>
</dbReference>
<sequence length="252" mass="26943">MEGGVMKSLNIVILVSGIVLSLVSVNQTVMAKGKAPVYNVIEVKNGGTIAGTVKLEGGVPAAKMLKIDKDEQTCGHGLKASEDLVINSGNMGIKNAVVSLDSIEVGKALDTTPVSLDQKGCVFEPHVVAVCAGTEVNLLNSDPIMHNLHSWSIRNPAFNEGVSGNGKMVKKFDVPEIVKITCDVHKWMSSYLLVKGNPYFAVTDADGKFRIDNVPAGTYEISVWQEKLGKRKSEAVVTAGGEVVVDFVYQKK</sequence>
<evidence type="ECO:0000313" key="1">
    <source>
        <dbReference type="EMBL" id="CAJ72458.1"/>
    </source>
</evidence>
<dbReference type="EMBL" id="CT573072">
    <property type="protein sequence ID" value="CAJ72458.1"/>
    <property type="molecule type" value="Genomic_DNA"/>
</dbReference>
<evidence type="ECO:0008006" key="2">
    <source>
        <dbReference type="Google" id="ProtNLM"/>
    </source>
</evidence>
<name>Q1PZE4_KUEST</name>
<dbReference type="InterPro" id="IPR013784">
    <property type="entry name" value="Carb-bd-like_fold"/>
</dbReference>
<dbReference type="AlphaFoldDB" id="Q1PZE4"/>
<reference evidence="1" key="1">
    <citation type="journal article" date="2006" name="Nature">
        <title>Deciphering the evolution and metabolism of an anammox bacterium from a community genome.</title>
        <authorList>
            <person name="Strous M."/>
            <person name="Pelletier E."/>
            <person name="Mangenot S."/>
            <person name="Rattei T."/>
            <person name="Lehner A."/>
            <person name="Taylor M.W."/>
            <person name="Horn M."/>
            <person name="Daims H."/>
            <person name="Bartol-Mavel D."/>
            <person name="Wincker P."/>
            <person name="Barbe V."/>
            <person name="Fonknechten N."/>
            <person name="Vallenet D."/>
            <person name="Segurens B."/>
            <person name="Schenowitz-Truong C."/>
            <person name="Medigue C."/>
            <person name="Collingro A."/>
            <person name="Snel B."/>
            <person name="Dutilh B.E."/>
            <person name="OpDenCamp H.J.M."/>
            <person name="vanDerDrift C."/>
            <person name="Cirpus I."/>
            <person name="vanDePas-Schoonen K.T."/>
            <person name="Harhangi H.R."/>
            <person name="vanNiftrik L."/>
            <person name="Schmid M."/>
            <person name="Keltjens J."/>
            <person name="vanDeVossenberg J."/>
            <person name="Kartal B."/>
            <person name="Meier H."/>
            <person name="Frishman D."/>
            <person name="Huynen M.A."/>
            <person name="Mewes H."/>
            <person name="Weissenbach J."/>
            <person name="Jetten M.S.M."/>
            <person name="Wagner M."/>
            <person name="LePaslier D."/>
        </authorList>
    </citation>
    <scope>NUCLEOTIDE SEQUENCE</scope>
</reference>
<dbReference type="InterPro" id="IPR008972">
    <property type="entry name" value="Cupredoxin"/>
</dbReference>
<dbReference type="GO" id="GO:0030246">
    <property type="term" value="F:carbohydrate binding"/>
    <property type="evidence" value="ECO:0007669"/>
    <property type="project" value="InterPro"/>
</dbReference>